<dbReference type="RefSeq" id="XP_045140341.1">
    <property type="nucleotide sequence ID" value="XM_045284406.1"/>
</dbReference>
<proteinExistence type="predicted"/>
<sequence length="382" mass="43374">MEWMYSFLIQIIITASSGVKVKQMLLMDDVAGSHHAAKDPLQCYERTLPAALVGATVHSENDYEQPELQRVETWQQSIKILPARPIRESEYADTRSFQDVMDLSVDDGSKTSFPIERKPRSTLLHWEDEDKVMSEDTSSQHTKGEAMSPRVGNTKIGDKLIKRVKTDELKGFTRVPHHHVEPEVSHLPQNQNFPGIPLAAASSSFMTSPHSVQSRVHNGSLQSHSPQRCPSPTGYNSHENQLPCKNMSWKKPYPPSWDTKGVQHHNWYVGEYSRQAVEEALRKESKDGTFLVRDCSSKSSSEPYVLVVFYGNKVYNVKIRFLEKDGQFALGTGLRGGEKFDSVESIIKYYRSFPITLIDGKDKTGIQREQCYLTQPLPFSPW</sequence>
<evidence type="ECO:0000313" key="2">
    <source>
        <dbReference type="RefSeq" id="XP_045140341.1"/>
    </source>
</evidence>
<name>A0AC55CLU4_ECHTE</name>
<gene>
    <name evidence="2" type="primary">CLNK</name>
</gene>
<dbReference type="Proteomes" id="UP000694863">
    <property type="component" value="Unplaced"/>
</dbReference>
<protein>
    <submittedName>
        <fullName evidence="2">Cytokine-dependent hematopoietic cell linker</fullName>
    </submittedName>
</protein>
<organism evidence="1 2">
    <name type="scientific">Echinops telfairi</name>
    <name type="common">Lesser hedgehog tenrec</name>
    <dbReference type="NCBI Taxonomy" id="9371"/>
    <lineage>
        <taxon>Eukaryota</taxon>
        <taxon>Metazoa</taxon>
        <taxon>Chordata</taxon>
        <taxon>Craniata</taxon>
        <taxon>Vertebrata</taxon>
        <taxon>Euteleostomi</taxon>
        <taxon>Mammalia</taxon>
        <taxon>Eutheria</taxon>
        <taxon>Afrotheria</taxon>
        <taxon>Tenrecidae</taxon>
        <taxon>Tenrecinae</taxon>
        <taxon>Echinops</taxon>
    </lineage>
</organism>
<reference evidence="2" key="1">
    <citation type="submission" date="2025-08" db="UniProtKB">
        <authorList>
            <consortium name="RefSeq"/>
        </authorList>
    </citation>
    <scope>IDENTIFICATION</scope>
</reference>
<keyword evidence="1" id="KW-1185">Reference proteome</keyword>
<evidence type="ECO:0000313" key="1">
    <source>
        <dbReference type="Proteomes" id="UP000694863"/>
    </source>
</evidence>
<accession>A0AC55CLU4</accession>